<dbReference type="PANTHER" id="PTHR21485:SF3">
    <property type="entry name" value="N-ACYLNEURAMINATE CYTIDYLYLTRANSFERASE"/>
    <property type="match status" value="1"/>
</dbReference>
<evidence type="ECO:0000256" key="7">
    <source>
        <dbReference type="ARBA" id="ARBA00022723"/>
    </source>
</evidence>
<dbReference type="GO" id="GO:0046872">
    <property type="term" value="F:metal ion binding"/>
    <property type="evidence" value="ECO:0007669"/>
    <property type="project" value="UniProtKB-UniRule"/>
</dbReference>
<dbReference type="PANTHER" id="PTHR21485">
    <property type="entry name" value="HAD SUPERFAMILY MEMBERS CMAS AND KDSC"/>
    <property type="match status" value="1"/>
</dbReference>
<feature type="binding site" evidence="12">
    <location>
        <position position="20"/>
    </location>
    <ligand>
        <name>substrate</name>
    </ligand>
</feature>
<dbReference type="SFLD" id="SFLDG01138">
    <property type="entry name" value="C1.6.2:_Deoxy-d-mannose-octulo"/>
    <property type="match status" value="1"/>
</dbReference>
<dbReference type="GO" id="GO:0019143">
    <property type="term" value="F:3-deoxy-manno-octulosonate-8-phosphatase activity"/>
    <property type="evidence" value="ECO:0007669"/>
    <property type="project" value="UniProtKB-UniRule"/>
</dbReference>
<feature type="binding site" evidence="12">
    <location>
        <position position="64"/>
    </location>
    <ligand>
        <name>substrate</name>
    </ligand>
</feature>
<dbReference type="InterPro" id="IPR010023">
    <property type="entry name" value="KdsC_fam"/>
</dbReference>
<reference evidence="14 15" key="1">
    <citation type="submission" date="2017-08" db="EMBL/GenBank/DDBJ databases">
        <title>Halovibrio sewagensis sp. nov., isolated from wastewater of high salinity.</title>
        <authorList>
            <person name="Dong X."/>
            <person name="Zhang G."/>
        </authorList>
    </citation>
    <scope>NUCLEOTIDE SEQUENCE [LARGE SCALE GENOMIC DNA]</scope>
    <source>
        <strain evidence="14 15">YL5-2</strain>
    </source>
</reference>
<feature type="binding site" evidence="12">
    <location>
        <position position="88"/>
    </location>
    <ligand>
        <name>substrate</name>
    </ligand>
</feature>
<organism evidence="14 15">
    <name type="scientific">Halovibrio salipaludis</name>
    <dbReference type="NCBI Taxonomy" id="2032626"/>
    <lineage>
        <taxon>Bacteria</taxon>
        <taxon>Pseudomonadati</taxon>
        <taxon>Pseudomonadota</taxon>
        <taxon>Gammaproteobacteria</taxon>
        <taxon>Oceanospirillales</taxon>
        <taxon>Halomonadaceae</taxon>
        <taxon>Halovibrio</taxon>
    </lineage>
</organism>
<evidence type="ECO:0000256" key="9">
    <source>
        <dbReference type="ARBA" id="ARBA00022842"/>
    </source>
</evidence>
<dbReference type="GO" id="GO:0008781">
    <property type="term" value="F:N-acylneuraminate cytidylyltransferase activity"/>
    <property type="evidence" value="ECO:0007669"/>
    <property type="project" value="TreeGrafter"/>
</dbReference>
<protein>
    <recommendedName>
        <fullName evidence="6 11">3-deoxy-D-manno-octulosonate 8-phosphate phosphatase KdsC</fullName>
        <ecNumber evidence="5 11">3.1.3.45</ecNumber>
    </recommendedName>
    <alternativeName>
        <fullName evidence="10 11">KDO 8-P phosphatase</fullName>
    </alternativeName>
</protein>
<dbReference type="AlphaFoldDB" id="A0A2A2F1R4"/>
<evidence type="ECO:0000256" key="10">
    <source>
        <dbReference type="ARBA" id="ARBA00031051"/>
    </source>
</evidence>
<dbReference type="GO" id="GO:0009103">
    <property type="term" value="P:lipopolysaccharide biosynthetic process"/>
    <property type="evidence" value="ECO:0007669"/>
    <property type="project" value="UniProtKB-UniRule"/>
</dbReference>
<evidence type="ECO:0000256" key="2">
    <source>
        <dbReference type="ARBA" id="ARBA00001946"/>
    </source>
</evidence>
<dbReference type="EMBL" id="NSKD01000007">
    <property type="protein sequence ID" value="PAU78710.1"/>
    <property type="molecule type" value="Genomic_DNA"/>
</dbReference>
<comment type="similarity">
    <text evidence="3 11">Belongs to the KdsC family.</text>
</comment>
<evidence type="ECO:0000256" key="1">
    <source>
        <dbReference type="ARBA" id="ARBA00000898"/>
    </source>
</evidence>
<sequence>MTAPLNERGARIQLLAMDVDGVLTDGSLYFAASGDELKAFSILDGQGLRLIQKQGLITAFITGRTSPLTEARARNLDIGYLIQGRTDKLTALRELSERTSIPLEAIAYVGDDLPDLAAIETAGVGISVPNGCAAVRASADWCTTTPGGSGAIREVCEWLLTCRGVLDQLVDGYRAP</sequence>
<feature type="binding site" evidence="13">
    <location>
        <position position="111"/>
    </location>
    <ligand>
        <name>Mg(2+)</name>
        <dbReference type="ChEBI" id="CHEBI:18420"/>
    </ligand>
</feature>
<evidence type="ECO:0000313" key="15">
    <source>
        <dbReference type="Proteomes" id="UP000218896"/>
    </source>
</evidence>
<dbReference type="Gene3D" id="3.40.50.1000">
    <property type="entry name" value="HAD superfamily/HAD-like"/>
    <property type="match status" value="1"/>
</dbReference>
<evidence type="ECO:0000256" key="11">
    <source>
        <dbReference type="PIRNR" id="PIRNR006118"/>
    </source>
</evidence>
<comment type="subunit">
    <text evidence="4 11">Homotetramer.</text>
</comment>
<evidence type="ECO:0000313" key="14">
    <source>
        <dbReference type="EMBL" id="PAU78710.1"/>
    </source>
</evidence>
<dbReference type="Proteomes" id="UP000218896">
    <property type="component" value="Unassembled WGS sequence"/>
</dbReference>
<dbReference type="SFLD" id="SFLDS00003">
    <property type="entry name" value="Haloacid_Dehalogenase"/>
    <property type="match status" value="1"/>
</dbReference>
<keyword evidence="11" id="KW-0448">Lipopolysaccharide biosynthesis</keyword>
<dbReference type="OrthoDB" id="9805604at2"/>
<keyword evidence="9 11" id="KW-0460">Magnesium</keyword>
<evidence type="ECO:0000256" key="8">
    <source>
        <dbReference type="ARBA" id="ARBA00022801"/>
    </source>
</evidence>
<dbReference type="SUPFAM" id="SSF56784">
    <property type="entry name" value="HAD-like"/>
    <property type="match status" value="1"/>
</dbReference>
<dbReference type="NCBIfam" id="TIGR01670">
    <property type="entry name" value="KdsC-phosphatas"/>
    <property type="match status" value="1"/>
</dbReference>
<dbReference type="RefSeq" id="WP_095618282.1">
    <property type="nucleotide sequence ID" value="NZ_NSKD01000007.1"/>
</dbReference>
<dbReference type="SFLD" id="SFLDG01136">
    <property type="entry name" value="C1.6:_Phosphoserine_Phosphatas"/>
    <property type="match status" value="1"/>
</dbReference>
<comment type="caution">
    <text evidence="14">The sequence shown here is derived from an EMBL/GenBank/DDBJ whole genome shotgun (WGS) entry which is preliminary data.</text>
</comment>
<evidence type="ECO:0000256" key="5">
    <source>
        <dbReference type="ARBA" id="ARBA00013066"/>
    </source>
</evidence>
<name>A0A2A2F1R4_9GAMM</name>
<proteinExistence type="inferred from homology"/>
<evidence type="ECO:0000256" key="3">
    <source>
        <dbReference type="ARBA" id="ARBA00005893"/>
    </source>
</evidence>
<dbReference type="PIRSF" id="PIRSF006118">
    <property type="entry name" value="KDO8-P_Ptase"/>
    <property type="match status" value="1"/>
</dbReference>
<feature type="binding site" evidence="12">
    <location>
        <position position="72"/>
    </location>
    <ligand>
        <name>substrate</name>
    </ligand>
</feature>
<accession>A0A2A2F1R4</accession>
<evidence type="ECO:0000256" key="4">
    <source>
        <dbReference type="ARBA" id="ARBA00011881"/>
    </source>
</evidence>
<feature type="binding site" evidence="12">
    <location>
        <position position="49"/>
    </location>
    <ligand>
        <name>substrate</name>
    </ligand>
</feature>
<feature type="binding site" evidence="13">
    <location>
        <position position="18"/>
    </location>
    <ligand>
        <name>Mg(2+)</name>
        <dbReference type="ChEBI" id="CHEBI:18420"/>
    </ligand>
</feature>
<evidence type="ECO:0000256" key="6">
    <source>
        <dbReference type="ARBA" id="ARBA00020092"/>
    </source>
</evidence>
<evidence type="ECO:0000256" key="12">
    <source>
        <dbReference type="PIRSR" id="PIRSR006118-1"/>
    </source>
</evidence>
<dbReference type="FunFam" id="3.40.50.1000:FF:000029">
    <property type="entry name" value="3-deoxy-D-manno-octulosonate 8-phosphate phosphatase KdsC"/>
    <property type="match status" value="1"/>
</dbReference>
<evidence type="ECO:0000256" key="13">
    <source>
        <dbReference type="PIRSR" id="PIRSR006118-2"/>
    </source>
</evidence>
<dbReference type="InterPro" id="IPR050793">
    <property type="entry name" value="CMP-NeuNAc_synthase"/>
</dbReference>
<keyword evidence="7 11" id="KW-0479">Metal-binding</keyword>
<keyword evidence="8 11" id="KW-0378">Hydrolase</keyword>
<keyword evidence="15" id="KW-1185">Reference proteome</keyword>
<dbReference type="EC" id="3.1.3.45" evidence="5 11"/>
<dbReference type="InterPro" id="IPR023214">
    <property type="entry name" value="HAD_sf"/>
</dbReference>
<comment type="catalytic activity">
    <reaction evidence="1 11">
        <text>3-deoxy-alpha-D-manno-2-octulosonate-8-phosphate + H2O = 3-deoxy-alpha-D-manno-oct-2-ulosonate + phosphate</text>
        <dbReference type="Rhea" id="RHEA:11500"/>
        <dbReference type="ChEBI" id="CHEBI:15377"/>
        <dbReference type="ChEBI" id="CHEBI:43474"/>
        <dbReference type="ChEBI" id="CHEBI:85985"/>
        <dbReference type="ChEBI" id="CHEBI:85986"/>
        <dbReference type="EC" id="3.1.3.45"/>
    </reaction>
</comment>
<dbReference type="CDD" id="cd01630">
    <property type="entry name" value="HAD_KDO-like"/>
    <property type="match status" value="1"/>
</dbReference>
<comment type="function">
    <text evidence="11">Catalyzes the hydrolysis of 3-deoxy-D-manno-octulosonate 8-phosphate (KDO 8-P) to 3-deoxy-D-manno-octulosonate (KDO) and inorganic phosphate.</text>
</comment>
<gene>
    <name evidence="14" type="ORF">CK501_13570</name>
</gene>
<dbReference type="Pfam" id="PF08282">
    <property type="entry name" value="Hydrolase_3"/>
    <property type="match status" value="1"/>
</dbReference>
<comment type="cofactor">
    <cofactor evidence="2 11 13">
        <name>Mg(2+)</name>
        <dbReference type="ChEBI" id="CHEBI:18420"/>
    </cofactor>
</comment>
<dbReference type="InterPro" id="IPR036412">
    <property type="entry name" value="HAD-like_sf"/>
</dbReference>